<keyword evidence="1" id="KW-0472">Membrane</keyword>
<dbReference type="AlphaFoldDB" id="A0AB94IXT1"/>
<feature type="transmembrane region" description="Helical" evidence="1">
    <location>
        <begin position="20"/>
        <end position="38"/>
    </location>
</feature>
<gene>
    <name evidence="2" type="ORF">SY1_14940</name>
</gene>
<evidence type="ECO:0000313" key="3">
    <source>
        <dbReference type="Proteomes" id="UP000008957"/>
    </source>
</evidence>
<accession>A0AB94IXT1</accession>
<evidence type="ECO:0008006" key="4">
    <source>
        <dbReference type="Google" id="ProtNLM"/>
    </source>
</evidence>
<dbReference type="EMBL" id="FP929056">
    <property type="protein sequence ID" value="CBL28520.1"/>
    <property type="molecule type" value="Genomic_DNA"/>
</dbReference>
<name>A0AB94IXT1_9BACT</name>
<keyword evidence="1" id="KW-0812">Transmembrane</keyword>
<dbReference type="Proteomes" id="UP000008957">
    <property type="component" value="Chromosome"/>
</dbReference>
<protein>
    <recommendedName>
        <fullName evidence="4">Oxaloacetate decarboxylase, gamma chain</fullName>
    </recommendedName>
</protein>
<organism evidence="2 3">
    <name type="scientific">Fretibacterium fastidiosum</name>
    <dbReference type="NCBI Taxonomy" id="651822"/>
    <lineage>
        <taxon>Bacteria</taxon>
        <taxon>Thermotogati</taxon>
        <taxon>Synergistota</taxon>
        <taxon>Synergistia</taxon>
        <taxon>Synergistales</taxon>
        <taxon>Aminobacteriaceae</taxon>
        <taxon>Fretibacterium</taxon>
    </lineage>
</organism>
<keyword evidence="1" id="KW-1133">Transmembrane helix</keyword>
<sequence length="41" mass="4562">MSPEVVQNFIVSLKIMGQGMEGIFVVIVLISLVVWAMGRIR</sequence>
<evidence type="ECO:0000256" key="1">
    <source>
        <dbReference type="SAM" id="Phobius"/>
    </source>
</evidence>
<dbReference type="RefSeq" id="WP_015556667.1">
    <property type="nucleotide sequence ID" value="NC_021038.1"/>
</dbReference>
<reference evidence="2 3" key="2">
    <citation type="submission" date="2010-03" db="EMBL/GenBank/DDBJ databases">
        <authorList>
            <person name="Pajon A."/>
        </authorList>
    </citation>
    <scope>NUCLEOTIDE SEQUENCE [LARGE SCALE GENOMIC DNA]</scope>
    <source>
        <strain evidence="2 3">SGP1</strain>
    </source>
</reference>
<dbReference type="KEGG" id="sbr:SY1_14940"/>
<keyword evidence="3" id="KW-1185">Reference proteome</keyword>
<proteinExistence type="predicted"/>
<evidence type="ECO:0000313" key="2">
    <source>
        <dbReference type="EMBL" id="CBL28520.1"/>
    </source>
</evidence>
<reference evidence="3" key="1">
    <citation type="submission" date="2010-03" db="EMBL/GenBank/DDBJ databases">
        <title>The genome sequence of Synergistetes sp. SGP1.</title>
        <authorList>
            <consortium name="metaHIT consortium -- http://www.metahit.eu/"/>
            <person name="Pajon A."/>
            <person name="Turner K."/>
            <person name="Parkhill J."/>
            <person name="Wade W."/>
            <person name="Vartoukian S."/>
        </authorList>
    </citation>
    <scope>NUCLEOTIDE SEQUENCE [LARGE SCALE GENOMIC DNA]</scope>
    <source>
        <strain evidence="3">SGP1</strain>
    </source>
</reference>